<dbReference type="EMBL" id="JACSYB010000001">
    <property type="protein sequence ID" value="MCG8147184.1"/>
    <property type="molecule type" value="Genomic_DNA"/>
</dbReference>
<evidence type="ECO:0000313" key="3">
    <source>
        <dbReference type="Proteomes" id="UP001139238"/>
    </source>
</evidence>
<protein>
    <recommendedName>
        <fullName evidence="1">PDZ domain-containing protein</fullName>
    </recommendedName>
</protein>
<dbReference type="RefSeq" id="WP_239741680.1">
    <property type="nucleotide sequence ID" value="NZ_JACSYB010000001.1"/>
</dbReference>
<dbReference type="Gene3D" id="2.30.42.10">
    <property type="match status" value="1"/>
</dbReference>
<sequence>MKLILLKDSIEVTEGMKGLKIGIASLGLSLTIKALAINYPQTNSITYVLNDGKGFIGLSNSLRGINLDNLYCSKATTTVKEYEKLASNTCKAITDNYNKIKKQANINSRDAIATDSIYRYSSDNISKYYKPYATSENTKDFQKIKKGIESLKPNQKVEIIYYDNEQTYLNLKAKSYIALGYSTFFDRDLPEQAFEKKAREIGASIVVIEKQGVSENAMNSGEDPNNLDYIYHYNAVFLSKYNYNNLGESSGLEISEIPLDKRTLYQRNTGMYIKTIFQDGRAYNANMLVGDVIIKINNIDIKSDNDFYIAKESELKKGNTLEYTLLRLVNNELREIKIPITYNQ</sequence>
<comment type="caution">
    <text evidence="2">The sequence shown here is derived from an EMBL/GenBank/DDBJ whole genome shotgun (WGS) entry which is preliminary data.</text>
</comment>
<dbReference type="InterPro" id="IPR036034">
    <property type="entry name" value="PDZ_sf"/>
</dbReference>
<dbReference type="SUPFAM" id="SSF50156">
    <property type="entry name" value="PDZ domain-like"/>
    <property type="match status" value="1"/>
</dbReference>
<dbReference type="Proteomes" id="UP001139238">
    <property type="component" value="Unassembled WGS sequence"/>
</dbReference>
<accession>A0A9X2A4F6</accession>
<reference evidence="2" key="1">
    <citation type="submission" date="2021-08" db="EMBL/GenBank/DDBJ databases">
        <title>Complete genome sequence of Moraxella sp strain PS-22.</title>
        <authorList>
            <person name="Das S.K."/>
        </authorList>
    </citation>
    <scope>NUCLEOTIDE SEQUENCE</scope>
    <source>
        <strain evidence="2">PS-22</strain>
    </source>
</reference>
<name>A0A9X2A4F6_9GAMM</name>
<gene>
    <name evidence="2" type="ORF">H9W84_03470</name>
</gene>
<keyword evidence="3" id="KW-1185">Reference proteome</keyword>
<proteinExistence type="predicted"/>
<evidence type="ECO:0000313" key="2">
    <source>
        <dbReference type="EMBL" id="MCG8147184.1"/>
    </source>
</evidence>
<evidence type="ECO:0000259" key="1">
    <source>
        <dbReference type="SMART" id="SM00228"/>
    </source>
</evidence>
<feature type="domain" description="PDZ" evidence="1">
    <location>
        <begin position="248"/>
        <end position="329"/>
    </location>
</feature>
<organism evidence="2 3">
    <name type="scientific">Moraxella tetraodonis</name>
    <dbReference type="NCBI Taxonomy" id="2767221"/>
    <lineage>
        <taxon>Bacteria</taxon>
        <taxon>Pseudomonadati</taxon>
        <taxon>Pseudomonadota</taxon>
        <taxon>Gammaproteobacteria</taxon>
        <taxon>Moraxellales</taxon>
        <taxon>Moraxellaceae</taxon>
        <taxon>Moraxella</taxon>
    </lineage>
</organism>
<dbReference type="InterPro" id="IPR001478">
    <property type="entry name" value="PDZ"/>
</dbReference>
<dbReference type="AlphaFoldDB" id="A0A9X2A4F6"/>
<dbReference type="SMART" id="SM00228">
    <property type="entry name" value="PDZ"/>
    <property type="match status" value="1"/>
</dbReference>